<evidence type="ECO:0000256" key="1">
    <source>
        <dbReference type="SAM" id="Phobius"/>
    </source>
</evidence>
<accession>A0A5C5ZC34</accession>
<keyword evidence="3" id="KW-1185">Reference proteome</keyword>
<feature type="transmembrane region" description="Helical" evidence="1">
    <location>
        <begin position="42"/>
        <end position="64"/>
    </location>
</feature>
<gene>
    <name evidence="2" type="ORF">CA13_61860</name>
</gene>
<proteinExistence type="predicted"/>
<keyword evidence="1" id="KW-0472">Membrane</keyword>
<keyword evidence="1" id="KW-0812">Transmembrane</keyword>
<sequence>MRTPSHRDLTSILLASLRLTVRNQRKGKRTTMPNQFRFVRQAAAFLIACGLIASLMTCFAGALYAQTVDPKSVLGDTTIPSPEDVSQTFPYGITGKTPPSLTKINYEGQESYHKHRINLRIFQGCPQIEIAGSAVRTGVPRTYRDVKAAPSTICERWHR</sequence>
<dbReference type="AlphaFoldDB" id="A0A5C5ZC34"/>
<evidence type="ECO:0000313" key="2">
    <source>
        <dbReference type="EMBL" id="TWT84706.1"/>
    </source>
</evidence>
<dbReference type="Proteomes" id="UP000315010">
    <property type="component" value="Unassembled WGS sequence"/>
</dbReference>
<organism evidence="2 3">
    <name type="scientific">Novipirellula herctigrandis</name>
    <dbReference type="NCBI Taxonomy" id="2527986"/>
    <lineage>
        <taxon>Bacteria</taxon>
        <taxon>Pseudomonadati</taxon>
        <taxon>Planctomycetota</taxon>
        <taxon>Planctomycetia</taxon>
        <taxon>Pirellulales</taxon>
        <taxon>Pirellulaceae</taxon>
        <taxon>Novipirellula</taxon>
    </lineage>
</organism>
<evidence type="ECO:0000313" key="3">
    <source>
        <dbReference type="Proteomes" id="UP000315010"/>
    </source>
</evidence>
<name>A0A5C5ZC34_9BACT</name>
<keyword evidence="1" id="KW-1133">Transmembrane helix</keyword>
<reference evidence="2 3" key="1">
    <citation type="submission" date="2019-02" db="EMBL/GenBank/DDBJ databases">
        <title>Deep-cultivation of Planctomycetes and their phenomic and genomic characterization uncovers novel biology.</title>
        <authorList>
            <person name="Wiegand S."/>
            <person name="Jogler M."/>
            <person name="Boedeker C."/>
            <person name="Pinto D."/>
            <person name="Vollmers J."/>
            <person name="Rivas-Marin E."/>
            <person name="Kohn T."/>
            <person name="Peeters S.H."/>
            <person name="Heuer A."/>
            <person name="Rast P."/>
            <person name="Oberbeckmann S."/>
            <person name="Bunk B."/>
            <person name="Jeske O."/>
            <person name="Meyerdierks A."/>
            <person name="Storesund J.E."/>
            <person name="Kallscheuer N."/>
            <person name="Luecker S."/>
            <person name="Lage O.M."/>
            <person name="Pohl T."/>
            <person name="Merkel B.J."/>
            <person name="Hornburger P."/>
            <person name="Mueller R.-W."/>
            <person name="Bruemmer F."/>
            <person name="Labrenz M."/>
            <person name="Spormann A.M."/>
            <person name="Op Den Camp H."/>
            <person name="Overmann J."/>
            <person name="Amann R."/>
            <person name="Jetten M.S.M."/>
            <person name="Mascher T."/>
            <person name="Medema M.H."/>
            <person name="Devos D.P."/>
            <person name="Kaster A.-K."/>
            <person name="Ovreas L."/>
            <person name="Rohde M."/>
            <person name="Galperin M.Y."/>
            <person name="Jogler C."/>
        </authorList>
    </citation>
    <scope>NUCLEOTIDE SEQUENCE [LARGE SCALE GENOMIC DNA]</scope>
    <source>
        <strain evidence="2 3">CA13</strain>
    </source>
</reference>
<comment type="caution">
    <text evidence="2">The sequence shown here is derived from an EMBL/GenBank/DDBJ whole genome shotgun (WGS) entry which is preliminary data.</text>
</comment>
<protein>
    <submittedName>
        <fullName evidence="2">Uncharacterized protein</fullName>
    </submittedName>
</protein>
<dbReference type="EMBL" id="SJPJ01000001">
    <property type="protein sequence ID" value="TWT84706.1"/>
    <property type="molecule type" value="Genomic_DNA"/>
</dbReference>